<evidence type="ECO:0000256" key="1">
    <source>
        <dbReference type="SAM" id="Phobius"/>
    </source>
</evidence>
<accession>A0ABR7D9U7</accession>
<evidence type="ECO:0008006" key="4">
    <source>
        <dbReference type="Google" id="ProtNLM"/>
    </source>
</evidence>
<feature type="transmembrane region" description="Helical" evidence="1">
    <location>
        <begin position="69"/>
        <end position="92"/>
    </location>
</feature>
<comment type="caution">
    <text evidence="2">The sequence shown here is derived from an EMBL/GenBank/DDBJ whole genome shotgun (WGS) entry which is preliminary data.</text>
</comment>
<feature type="transmembrane region" description="Helical" evidence="1">
    <location>
        <begin position="20"/>
        <end position="36"/>
    </location>
</feature>
<sequence length="162" mass="18925">MSNQNDMENKNSLIKFNFKFYQLIILLFLISFIPLVTFSNKVIGGLLFSLLILIFNFECVSKGYSKLKIVLNTFIATLIYYLFTLVQTFFTYINIINEITKRVEISTSNFDIGFTLVNGKLLIMFIPLSITSLIIFRKEKFDKKLFKLAFIINMLIFTSIIY</sequence>
<protein>
    <recommendedName>
        <fullName evidence="4">O-antigen ligase domain-containing protein</fullName>
    </recommendedName>
</protein>
<dbReference type="Proteomes" id="UP000596929">
    <property type="component" value="Unassembled WGS sequence"/>
</dbReference>
<keyword evidence="1" id="KW-1133">Transmembrane helix</keyword>
<evidence type="ECO:0000313" key="3">
    <source>
        <dbReference type="Proteomes" id="UP000596929"/>
    </source>
</evidence>
<feature type="transmembrane region" description="Helical" evidence="1">
    <location>
        <begin position="42"/>
        <end position="60"/>
    </location>
</feature>
<proteinExistence type="predicted"/>
<evidence type="ECO:0000313" key="2">
    <source>
        <dbReference type="EMBL" id="MBC5628161.1"/>
    </source>
</evidence>
<keyword evidence="3" id="KW-1185">Reference proteome</keyword>
<organism evidence="2 3">
    <name type="scientific">Clostridium hominis</name>
    <dbReference type="NCBI Taxonomy" id="2763036"/>
    <lineage>
        <taxon>Bacteria</taxon>
        <taxon>Bacillati</taxon>
        <taxon>Bacillota</taxon>
        <taxon>Clostridia</taxon>
        <taxon>Eubacteriales</taxon>
        <taxon>Clostridiaceae</taxon>
        <taxon>Clostridium</taxon>
    </lineage>
</organism>
<reference evidence="2 3" key="1">
    <citation type="submission" date="2020-08" db="EMBL/GenBank/DDBJ databases">
        <title>Genome public.</title>
        <authorList>
            <person name="Liu C."/>
            <person name="Sun Q."/>
        </authorList>
    </citation>
    <scope>NUCLEOTIDE SEQUENCE [LARGE SCALE GENOMIC DNA]</scope>
    <source>
        <strain evidence="2 3">NSJ-6</strain>
    </source>
</reference>
<name>A0ABR7D9U7_9CLOT</name>
<keyword evidence="1" id="KW-0472">Membrane</keyword>
<keyword evidence="1" id="KW-0812">Transmembrane</keyword>
<feature type="transmembrane region" description="Helical" evidence="1">
    <location>
        <begin position="112"/>
        <end position="136"/>
    </location>
</feature>
<gene>
    <name evidence="2" type="ORF">H8S20_04550</name>
</gene>
<dbReference type="EMBL" id="JACOOO010000004">
    <property type="protein sequence ID" value="MBC5628161.1"/>
    <property type="molecule type" value="Genomic_DNA"/>
</dbReference>
<dbReference type="RefSeq" id="WP_186859405.1">
    <property type="nucleotide sequence ID" value="NZ_JACOOO010000004.1"/>
</dbReference>